<evidence type="ECO:0000256" key="5">
    <source>
        <dbReference type="ARBA" id="ARBA00022989"/>
    </source>
</evidence>
<dbReference type="Proteomes" id="UP000254834">
    <property type="component" value="Chromosome"/>
</dbReference>
<proteinExistence type="predicted"/>
<keyword evidence="3" id="KW-1003">Cell membrane</keyword>
<dbReference type="PANTHER" id="PTHR32024:SF1">
    <property type="entry name" value="KTR SYSTEM POTASSIUM UPTAKE PROTEIN B"/>
    <property type="match status" value="1"/>
</dbReference>
<evidence type="ECO:0000256" key="7">
    <source>
        <dbReference type="ARBA" id="ARBA00023136"/>
    </source>
</evidence>
<evidence type="ECO:0000256" key="8">
    <source>
        <dbReference type="SAM" id="Phobius"/>
    </source>
</evidence>
<feature type="transmembrane region" description="Helical" evidence="8">
    <location>
        <begin position="125"/>
        <end position="148"/>
    </location>
</feature>
<evidence type="ECO:0008006" key="11">
    <source>
        <dbReference type="Google" id="ProtNLM"/>
    </source>
</evidence>
<accession>A0A345ZCX7</accession>
<feature type="transmembrane region" description="Helical" evidence="8">
    <location>
        <begin position="286"/>
        <end position="304"/>
    </location>
</feature>
<protein>
    <recommendedName>
        <fullName evidence="11">Potassium transporter</fullName>
    </recommendedName>
</protein>
<dbReference type="GO" id="GO:0008324">
    <property type="term" value="F:monoatomic cation transmembrane transporter activity"/>
    <property type="evidence" value="ECO:0007669"/>
    <property type="project" value="InterPro"/>
</dbReference>
<evidence type="ECO:0000256" key="3">
    <source>
        <dbReference type="ARBA" id="ARBA00022475"/>
    </source>
</evidence>
<evidence type="ECO:0000313" key="10">
    <source>
        <dbReference type="Proteomes" id="UP000254834"/>
    </source>
</evidence>
<sequence length="445" mass="49249">MAVKRTKQFIKNYPAHSVLLSLFVTICVGFILLALPVCQTKSIGLLDLFFTSASLTTVTGMMTVSLQDFTIYGHCIMLILMQIGGLGLMTMSLFLMSLFVDLGLYTQILASEILSIQSFKDTKRILLFIIKLTFACEFIGAIITFFIIRHDYTLKRAIFLSIFHAISSFCNVGLSLFAHDSISYNNNILMCMTTTLLLLFGSLGFVTWHEFLKYCKQWNRHPRLSWNTIIVVKTFFLTMAVTTILFWLLERNNTLSSMSALQTLCNMLLVGVGTKSSGFLPVDINYLQPATILLLAATAFIGAAPSSTGGGIKTGAFAIFLAVIRATIYGTSHIDMKGRSIARDQVYKALSIISLASSWIIVVSFCLLITEHTYGFMDIFLETISAFANNGISTGLTKWLTPVGKLFMIATMIVGRIGALTLIIGMRSSSDTKNYSYPEERVILG</sequence>
<dbReference type="AlphaFoldDB" id="A0A345ZCX7"/>
<feature type="transmembrane region" description="Helical" evidence="8">
    <location>
        <begin position="76"/>
        <end position="105"/>
    </location>
</feature>
<dbReference type="KEGG" id="cdes:C0J27_05435"/>
<dbReference type="EMBL" id="CP025544">
    <property type="protein sequence ID" value="AXK61144.1"/>
    <property type="molecule type" value="Genomic_DNA"/>
</dbReference>
<keyword evidence="4 8" id="KW-0812">Transmembrane</keyword>
<evidence type="ECO:0000313" key="9">
    <source>
        <dbReference type="EMBL" id="AXK61144.1"/>
    </source>
</evidence>
<dbReference type="Pfam" id="PF02386">
    <property type="entry name" value="TrkH"/>
    <property type="match status" value="1"/>
</dbReference>
<feature type="transmembrane region" description="Helical" evidence="8">
    <location>
        <begin position="229"/>
        <end position="249"/>
    </location>
</feature>
<reference evidence="9 10" key="1">
    <citation type="submission" date="2017-12" db="EMBL/GenBank/DDBJ databases">
        <title>Chromulinavorax destructans is a abundant pathogen of dominant heterotrophic picoflagllates.</title>
        <authorList>
            <person name="Deeg C.M."/>
            <person name="Zimmer M."/>
            <person name="Suttle C.A."/>
        </authorList>
    </citation>
    <scope>NUCLEOTIDE SEQUENCE [LARGE SCALE GENOMIC DNA]</scope>
    <source>
        <strain evidence="9 10">SeV1</strain>
    </source>
</reference>
<feature type="transmembrane region" description="Helical" evidence="8">
    <location>
        <begin position="349"/>
        <end position="370"/>
    </location>
</feature>
<name>A0A345ZCX7_9BACT</name>
<evidence type="ECO:0000256" key="2">
    <source>
        <dbReference type="ARBA" id="ARBA00022448"/>
    </source>
</evidence>
<dbReference type="InterPro" id="IPR003445">
    <property type="entry name" value="Cat_transpt"/>
</dbReference>
<evidence type="ECO:0000256" key="6">
    <source>
        <dbReference type="ARBA" id="ARBA00023065"/>
    </source>
</evidence>
<dbReference type="PANTHER" id="PTHR32024">
    <property type="entry name" value="TRK SYSTEM POTASSIUM UPTAKE PROTEIN TRKG-RELATED"/>
    <property type="match status" value="1"/>
</dbReference>
<evidence type="ECO:0000256" key="1">
    <source>
        <dbReference type="ARBA" id="ARBA00004651"/>
    </source>
</evidence>
<feature type="transmembrane region" description="Helical" evidence="8">
    <location>
        <begin position="310"/>
        <end position="328"/>
    </location>
</feature>
<keyword evidence="5 8" id="KW-1133">Transmembrane helix</keyword>
<organism evidence="9 10">
    <name type="scientific">Candidatus Chromulinivorax destructor</name>
    <dbReference type="NCBI Taxonomy" id="2066483"/>
    <lineage>
        <taxon>Bacteria</taxon>
        <taxon>Candidatus Babelota</taxon>
        <taxon>Candidatus Babeliae</taxon>
        <taxon>Candidatus Babeliales</taxon>
        <taxon>Candidatus Chromulinivoraceae</taxon>
        <taxon>Candidatus Chromulinivorax</taxon>
    </lineage>
</organism>
<keyword evidence="7 8" id="KW-0472">Membrane</keyword>
<keyword evidence="6" id="KW-0406">Ion transport</keyword>
<feature type="transmembrane region" description="Helical" evidence="8">
    <location>
        <begin position="43"/>
        <end position="64"/>
    </location>
</feature>
<gene>
    <name evidence="9" type="ORF">C0J27_05435</name>
</gene>
<comment type="subcellular location">
    <subcellularLocation>
        <location evidence="1">Cell membrane</location>
        <topology evidence="1">Multi-pass membrane protein</topology>
    </subcellularLocation>
</comment>
<feature type="transmembrane region" description="Helical" evidence="8">
    <location>
        <begin position="184"/>
        <end position="208"/>
    </location>
</feature>
<feature type="transmembrane region" description="Helical" evidence="8">
    <location>
        <begin position="157"/>
        <end position="178"/>
    </location>
</feature>
<dbReference type="RefSeq" id="WP_115586159.1">
    <property type="nucleotide sequence ID" value="NZ_CP025544.1"/>
</dbReference>
<keyword evidence="2" id="KW-0813">Transport</keyword>
<dbReference type="GO" id="GO:0005886">
    <property type="term" value="C:plasma membrane"/>
    <property type="evidence" value="ECO:0007669"/>
    <property type="project" value="UniProtKB-SubCell"/>
</dbReference>
<dbReference type="OrthoDB" id="9810952at2"/>
<dbReference type="GO" id="GO:0030001">
    <property type="term" value="P:metal ion transport"/>
    <property type="evidence" value="ECO:0007669"/>
    <property type="project" value="UniProtKB-ARBA"/>
</dbReference>
<feature type="transmembrane region" description="Helical" evidence="8">
    <location>
        <begin position="406"/>
        <end position="426"/>
    </location>
</feature>
<keyword evidence="10" id="KW-1185">Reference proteome</keyword>
<feature type="transmembrane region" description="Helical" evidence="8">
    <location>
        <begin position="12"/>
        <end position="37"/>
    </location>
</feature>
<evidence type="ECO:0000256" key="4">
    <source>
        <dbReference type="ARBA" id="ARBA00022692"/>
    </source>
</evidence>